<evidence type="ECO:0000256" key="1">
    <source>
        <dbReference type="SAM" id="Phobius"/>
    </source>
</evidence>
<feature type="transmembrane region" description="Helical" evidence="1">
    <location>
        <begin position="261"/>
        <end position="287"/>
    </location>
</feature>
<feature type="transmembrane region" description="Helical" evidence="1">
    <location>
        <begin position="140"/>
        <end position="160"/>
    </location>
</feature>
<evidence type="ECO:0000313" key="3">
    <source>
        <dbReference type="Proteomes" id="UP000196594"/>
    </source>
</evidence>
<feature type="transmembrane region" description="Helical" evidence="1">
    <location>
        <begin position="219"/>
        <end position="241"/>
    </location>
</feature>
<keyword evidence="3" id="KW-1185">Reference proteome</keyword>
<feature type="transmembrane region" description="Helical" evidence="1">
    <location>
        <begin position="33"/>
        <end position="58"/>
    </location>
</feature>
<feature type="transmembrane region" description="Helical" evidence="1">
    <location>
        <begin position="78"/>
        <end position="102"/>
    </location>
</feature>
<feature type="transmembrane region" description="Helical" evidence="1">
    <location>
        <begin position="326"/>
        <end position="344"/>
    </location>
</feature>
<feature type="transmembrane region" description="Helical" evidence="1">
    <location>
        <begin position="299"/>
        <end position="320"/>
    </location>
</feature>
<feature type="transmembrane region" description="Helical" evidence="1">
    <location>
        <begin position="187"/>
        <end position="207"/>
    </location>
</feature>
<keyword evidence="1" id="KW-0472">Membrane</keyword>
<dbReference type="Proteomes" id="UP000196594">
    <property type="component" value="Unassembled WGS sequence"/>
</dbReference>
<dbReference type="PANTHER" id="PTHR37814">
    <property type="entry name" value="CONSERVED MEMBRANE PROTEIN"/>
    <property type="match status" value="1"/>
</dbReference>
<evidence type="ECO:0000313" key="2">
    <source>
        <dbReference type="EMBL" id="OUZ39729.1"/>
    </source>
</evidence>
<evidence type="ECO:0008006" key="4">
    <source>
        <dbReference type="Google" id="ProtNLM"/>
    </source>
</evidence>
<dbReference type="EMBL" id="NHNT01000002">
    <property type="protein sequence ID" value="OUZ39729.1"/>
    <property type="molecule type" value="Genomic_DNA"/>
</dbReference>
<keyword evidence="1" id="KW-1133">Transmembrane helix</keyword>
<comment type="caution">
    <text evidence="2">The sequence shown here is derived from an EMBL/GenBank/DDBJ whole genome shotgun (WGS) entry which is preliminary data.</text>
</comment>
<gene>
    <name evidence="2" type="ORF">CBM15_04255</name>
</gene>
<dbReference type="RefSeq" id="WP_087615850.1">
    <property type="nucleotide sequence ID" value="NZ_JAFBEY010000001.1"/>
</dbReference>
<sequence>MKKSIQIAGAFVSLVVGAGFASGQEIMQYFTSFGLMSVFGCIVATIIFTMLGMTLAQIGSDLQTTSHKEGIHFIGGRFFGPVLDQLISFVLFGIAVVMLAGAGSTFNQMYSVDASVGSLFMAILVVITLLLNAESIIKMLAALMPYLLGIIFILLIYSLFTMEYSVSELNVIAKSQPSASPHWFSSAVIYVSYNIAAGAAMLIVMGGTATNRKVARRGGALGGIILGLLILLINVALFAKMDIVAGVEMPTLELAKQIHPTVGIIMSFVLLAMIYSTAVGTLYILAVRIVKQDRFAFKVVINLLCIVGFAISLVGFTTLISKLYVIMGYLGIVLILFIMISALFKSSGRKVT</sequence>
<organism evidence="2 3">
    <name type="scientific">Solibacillus kalamii</name>
    <dbReference type="NCBI Taxonomy" id="1748298"/>
    <lineage>
        <taxon>Bacteria</taxon>
        <taxon>Bacillati</taxon>
        <taxon>Bacillota</taxon>
        <taxon>Bacilli</taxon>
        <taxon>Bacillales</taxon>
        <taxon>Caryophanaceae</taxon>
        <taxon>Solibacillus</taxon>
    </lineage>
</organism>
<accession>A0ABX3ZJC4</accession>
<dbReference type="PANTHER" id="PTHR37814:SF1">
    <property type="entry name" value="MEMBRANE PROTEIN"/>
    <property type="match status" value="1"/>
</dbReference>
<proteinExistence type="predicted"/>
<protein>
    <recommendedName>
        <fullName evidence="4">Transporter</fullName>
    </recommendedName>
</protein>
<keyword evidence="1" id="KW-0812">Transmembrane</keyword>
<reference evidence="2 3" key="1">
    <citation type="journal article" date="2017" name="Int. J. Syst. Evol. Microbiol.">
        <title>Solibacillus kalamii sp. nov., isolated from a high-efficiency particulate arrestance filter system used in the International Space Station.</title>
        <authorList>
            <person name="Checinska Sielaff A."/>
            <person name="Kumar R.M."/>
            <person name="Pal D."/>
            <person name="Mayilraj S."/>
            <person name="Venkateswaran K."/>
        </authorList>
    </citation>
    <scope>NUCLEOTIDE SEQUENCE [LARGE SCALE GENOMIC DNA]</scope>
    <source>
        <strain evidence="2 3">ISSFR-015</strain>
    </source>
</reference>
<name>A0ABX3ZJC4_9BACL</name>
<dbReference type="InterPro" id="IPR038728">
    <property type="entry name" value="YkvI-like"/>
</dbReference>
<feature type="transmembrane region" description="Helical" evidence="1">
    <location>
        <begin position="114"/>
        <end position="133"/>
    </location>
</feature>